<dbReference type="GO" id="GO:0022857">
    <property type="term" value="F:transmembrane transporter activity"/>
    <property type="evidence" value="ECO:0007669"/>
    <property type="project" value="InterPro"/>
</dbReference>
<dbReference type="SUPFAM" id="SSF103473">
    <property type="entry name" value="MFS general substrate transporter"/>
    <property type="match status" value="1"/>
</dbReference>
<feature type="transmembrane region" description="Helical" evidence="5">
    <location>
        <begin position="174"/>
        <end position="192"/>
    </location>
</feature>
<proteinExistence type="predicted"/>
<protein>
    <submittedName>
        <fullName evidence="6">Solute carrier family 22 member 23</fullName>
    </submittedName>
</protein>
<feature type="transmembrane region" description="Helical" evidence="5">
    <location>
        <begin position="59"/>
        <end position="77"/>
    </location>
</feature>
<feature type="transmembrane region" description="Helical" evidence="5">
    <location>
        <begin position="212"/>
        <end position="234"/>
    </location>
</feature>
<feature type="transmembrane region" description="Helical" evidence="5">
    <location>
        <begin position="241"/>
        <end position="265"/>
    </location>
</feature>
<dbReference type="Gene3D" id="1.20.1250.20">
    <property type="entry name" value="MFS general substrate transporter like domains"/>
    <property type="match status" value="1"/>
</dbReference>
<organism evidence="6 7">
    <name type="scientific">Takifugu rubripes</name>
    <name type="common">Japanese pufferfish</name>
    <name type="synonym">Fugu rubripes</name>
    <dbReference type="NCBI Taxonomy" id="31033"/>
    <lineage>
        <taxon>Eukaryota</taxon>
        <taxon>Metazoa</taxon>
        <taxon>Chordata</taxon>
        <taxon>Craniata</taxon>
        <taxon>Vertebrata</taxon>
        <taxon>Euteleostomi</taxon>
        <taxon>Actinopterygii</taxon>
        <taxon>Neopterygii</taxon>
        <taxon>Teleostei</taxon>
        <taxon>Neoteleostei</taxon>
        <taxon>Acanthomorphata</taxon>
        <taxon>Eupercaria</taxon>
        <taxon>Tetraodontiformes</taxon>
        <taxon>Tetradontoidea</taxon>
        <taxon>Tetraodontidae</taxon>
        <taxon>Takifugu</taxon>
    </lineage>
</organism>
<dbReference type="Ensembl" id="ENSTRUT00000009740.3">
    <property type="protein sequence ID" value="ENSTRUP00000009685.3"/>
    <property type="gene ID" value="ENSTRUG00000004085.3"/>
</dbReference>
<keyword evidence="3 5" id="KW-1133">Transmembrane helix</keyword>
<reference evidence="6 7" key="1">
    <citation type="journal article" date="2011" name="Genome Biol. Evol.">
        <title>Integration of the genetic map and genome assembly of fugu facilitates insights into distinct features of genome evolution in teleosts and mammals.</title>
        <authorList>
            <person name="Kai W."/>
            <person name="Kikuchi K."/>
            <person name="Tohari S."/>
            <person name="Chew A.K."/>
            <person name="Tay A."/>
            <person name="Fujiwara A."/>
            <person name="Hosoya S."/>
            <person name="Suetake H."/>
            <person name="Naruse K."/>
            <person name="Brenner S."/>
            <person name="Suzuki Y."/>
            <person name="Venkatesh B."/>
        </authorList>
    </citation>
    <scope>NUCLEOTIDE SEQUENCE [LARGE SCALE GENOMIC DNA]</scope>
</reference>
<dbReference type="eggNOG" id="KOG0255">
    <property type="taxonomic scope" value="Eukaryota"/>
</dbReference>
<evidence type="ECO:0000256" key="5">
    <source>
        <dbReference type="SAM" id="Phobius"/>
    </source>
</evidence>
<evidence type="ECO:0000256" key="4">
    <source>
        <dbReference type="ARBA" id="ARBA00023136"/>
    </source>
</evidence>
<keyword evidence="7" id="KW-1185">Reference proteome</keyword>
<name>H2SBA7_TAKRU</name>
<dbReference type="GeneTree" id="ENSGT00940000157354"/>
<sequence length="419" mass="46422">MVTACLRFGVKLGGRSSHSVLLRTVTHQGDHTCSASTFSLPHSGIELCLPGWRFSMTMVASFLMVAGQLLMPGVAALCRNWPDWDDWQVLQMVILSPFVLMLPYIWLFPESLRWLLATQHYRRSKAMMLRIARKNRRPFSHYPLIGCLLPELEQELHKPPQRTCIVKMMSTRNLWKNIVVLCVNSLTGYGIHHCFARSMVDPEARATALCHADYYTMAGIAVATCLALCPAVGLMGRRGGLLTFMIITALASLLQLGLLNLIGKYSLRHDTGERFLVGDLFLRKFSVAFSIIGMFSSHAVSTLSIFFCAEITPTVIRGGGLGLVLASAGFGMLTAPIMELHNQKGYFLHHVIFACCTLLCIICLLLLPEPRGQPLPESLADGETFTRQTLLHPGEQHLLLAKSDGERRAAGDLGRRPCS</sequence>
<evidence type="ECO:0000256" key="3">
    <source>
        <dbReference type="ARBA" id="ARBA00022989"/>
    </source>
</evidence>
<feature type="transmembrane region" description="Helical" evidence="5">
    <location>
        <begin position="89"/>
        <end position="108"/>
    </location>
</feature>
<reference evidence="6" key="3">
    <citation type="submission" date="2025-09" db="UniProtKB">
        <authorList>
            <consortium name="Ensembl"/>
        </authorList>
    </citation>
    <scope>IDENTIFICATION</scope>
</reference>
<dbReference type="Pfam" id="PF00083">
    <property type="entry name" value="Sugar_tr"/>
    <property type="match status" value="1"/>
</dbReference>
<dbReference type="InterPro" id="IPR005828">
    <property type="entry name" value="MFS_sugar_transport-like"/>
</dbReference>
<keyword evidence="2 5" id="KW-0812">Transmembrane</keyword>
<evidence type="ECO:0000256" key="2">
    <source>
        <dbReference type="ARBA" id="ARBA00022692"/>
    </source>
</evidence>
<dbReference type="PANTHER" id="PTHR24064">
    <property type="entry name" value="SOLUTE CARRIER FAMILY 22 MEMBER"/>
    <property type="match status" value="1"/>
</dbReference>
<feature type="transmembrane region" description="Helical" evidence="5">
    <location>
        <begin position="346"/>
        <end position="367"/>
    </location>
</feature>
<dbReference type="AlphaFoldDB" id="H2SBA7"/>
<dbReference type="Proteomes" id="UP000005226">
    <property type="component" value="Chromosome 20"/>
</dbReference>
<keyword evidence="4 5" id="KW-0472">Membrane</keyword>
<comment type="subcellular location">
    <subcellularLocation>
        <location evidence="1">Membrane</location>
        <topology evidence="1">Multi-pass membrane protein</topology>
    </subcellularLocation>
</comment>
<feature type="transmembrane region" description="Helical" evidence="5">
    <location>
        <begin position="321"/>
        <end position="340"/>
    </location>
</feature>
<dbReference type="STRING" id="31033.ENSTRUP00000009685"/>
<dbReference type="OMA" id="HYPLIGC"/>
<dbReference type="GO" id="GO:0016020">
    <property type="term" value="C:membrane"/>
    <property type="evidence" value="ECO:0007669"/>
    <property type="project" value="UniProtKB-SubCell"/>
</dbReference>
<evidence type="ECO:0000313" key="6">
    <source>
        <dbReference type="Ensembl" id="ENSTRUP00000009685.3"/>
    </source>
</evidence>
<evidence type="ECO:0000313" key="7">
    <source>
        <dbReference type="Proteomes" id="UP000005226"/>
    </source>
</evidence>
<evidence type="ECO:0000256" key="1">
    <source>
        <dbReference type="ARBA" id="ARBA00004141"/>
    </source>
</evidence>
<accession>H2SBA7</accession>
<reference evidence="6" key="2">
    <citation type="submission" date="2025-08" db="UniProtKB">
        <authorList>
            <consortium name="Ensembl"/>
        </authorList>
    </citation>
    <scope>IDENTIFICATION</scope>
</reference>
<dbReference type="InParanoid" id="H2SBA7"/>
<feature type="transmembrane region" description="Helical" evidence="5">
    <location>
        <begin position="285"/>
        <end position="309"/>
    </location>
</feature>
<dbReference type="InterPro" id="IPR036259">
    <property type="entry name" value="MFS_trans_sf"/>
</dbReference>